<dbReference type="Pfam" id="PF14602">
    <property type="entry name" value="Hexapep_2"/>
    <property type="match status" value="1"/>
</dbReference>
<protein>
    <recommendedName>
        <fullName evidence="5">Acetyltransferase</fullName>
        <ecNumber evidence="5">2.3.1.-</ecNumber>
    </recommendedName>
</protein>
<name>A0A3S9Q0U2_9ACTO</name>
<dbReference type="SUPFAM" id="SSF51161">
    <property type="entry name" value="Trimeric LpxA-like enzymes"/>
    <property type="match status" value="1"/>
</dbReference>
<evidence type="ECO:0000256" key="5">
    <source>
        <dbReference type="RuleBase" id="RU367021"/>
    </source>
</evidence>
<dbReference type="InterPro" id="IPR011004">
    <property type="entry name" value="Trimer_LpxA-like_sf"/>
</dbReference>
<keyword evidence="8" id="KW-1185">Reference proteome</keyword>
<gene>
    <name evidence="7" type="ORF">EJ997_09290</name>
</gene>
<dbReference type="OrthoDB" id="2643438at2"/>
<dbReference type="InterPro" id="IPR024688">
    <property type="entry name" value="Mac_dom"/>
</dbReference>
<evidence type="ECO:0000256" key="3">
    <source>
        <dbReference type="ARBA" id="ARBA00022737"/>
    </source>
</evidence>
<evidence type="ECO:0000256" key="1">
    <source>
        <dbReference type="ARBA" id="ARBA00007274"/>
    </source>
</evidence>
<dbReference type="PROSITE" id="PS00101">
    <property type="entry name" value="HEXAPEP_TRANSFERASES"/>
    <property type="match status" value="1"/>
</dbReference>
<evidence type="ECO:0000313" key="8">
    <source>
        <dbReference type="Proteomes" id="UP000280344"/>
    </source>
</evidence>
<organism evidence="7 8">
    <name type="scientific">Flaviflexus ciconiae</name>
    <dbReference type="NCBI Taxonomy" id="2496867"/>
    <lineage>
        <taxon>Bacteria</taxon>
        <taxon>Bacillati</taxon>
        <taxon>Actinomycetota</taxon>
        <taxon>Actinomycetes</taxon>
        <taxon>Actinomycetales</taxon>
        <taxon>Actinomycetaceae</taxon>
        <taxon>Flaviflexus</taxon>
    </lineage>
</organism>
<comment type="similarity">
    <text evidence="1 5">Belongs to the transferase hexapeptide repeat family.</text>
</comment>
<dbReference type="Proteomes" id="UP000280344">
    <property type="component" value="Chromosome"/>
</dbReference>
<dbReference type="PANTHER" id="PTHR43017">
    <property type="entry name" value="GALACTOSIDE O-ACETYLTRANSFERASE"/>
    <property type="match status" value="1"/>
</dbReference>
<evidence type="ECO:0000259" key="6">
    <source>
        <dbReference type="SMART" id="SM01266"/>
    </source>
</evidence>
<dbReference type="Pfam" id="PF00132">
    <property type="entry name" value="Hexapep"/>
    <property type="match status" value="1"/>
</dbReference>
<dbReference type="EC" id="2.3.1.-" evidence="5"/>
<dbReference type="SMART" id="SM01266">
    <property type="entry name" value="Mac"/>
    <property type="match status" value="1"/>
</dbReference>
<dbReference type="EMBL" id="CP034593">
    <property type="protein sequence ID" value="AZQ78227.1"/>
    <property type="molecule type" value="Genomic_DNA"/>
</dbReference>
<reference evidence="7 8" key="1">
    <citation type="submission" date="2018-12" db="EMBL/GenBank/DDBJ databases">
        <title>Complete genome sequence of Flaviflexus sp. H23T48.</title>
        <authorList>
            <person name="Bae J.-W."/>
            <person name="Lee J.-Y."/>
        </authorList>
    </citation>
    <scope>NUCLEOTIDE SEQUENCE [LARGE SCALE GENOMIC DNA]</scope>
    <source>
        <strain evidence="7 8">H23T48</strain>
    </source>
</reference>
<feature type="domain" description="Maltose/galactoside acetyltransferase" evidence="6">
    <location>
        <begin position="10"/>
        <end position="61"/>
    </location>
</feature>
<evidence type="ECO:0000256" key="2">
    <source>
        <dbReference type="ARBA" id="ARBA00022679"/>
    </source>
</evidence>
<keyword evidence="4 5" id="KW-0012">Acyltransferase</keyword>
<accession>A0A3S9Q0U2</accession>
<dbReference type="PANTHER" id="PTHR43017:SF1">
    <property type="entry name" value="ACETYLTRANSFERASE YJL218W-RELATED"/>
    <property type="match status" value="1"/>
</dbReference>
<dbReference type="InterPro" id="IPR039369">
    <property type="entry name" value="LacA-like"/>
</dbReference>
<dbReference type="InterPro" id="IPR018357">
    <property type="entry name" value="Hexapep_transf_CS"/>
</dbReference>
<dbReference type="AlphaFoldDB" id="A0A3S9Q0U2"/>
<dbReference type="GO" id="GO:0008870">
    <property type="term" value="F:galactoside O-acetyltransferase activity"/>
    <property type="evidence" value="ECO:0007669"/>
    <property type="project" value="TreeGrafter"/>
</dbReference>
<dbReference type="Pfam" id="PF12464">
    <property type="entry name" value="Mac"/>
    <property type="match status" value="1"/>
</dbReference>
<evidence type="ECO:0000313" key="7">
    <source>
        <dbReference type="EMBL" id="AZQ78227.1"/>
    </source>
</evidence>
<evidence type="ECO:0000256" key="4">
    <source>
        <dbReference type="ARBA" id="ARBA00023315"/>
    </source>
</evidence>
<keyword evidence="3" id="KW-0677">Repeat</keyword>
<dbReference type="InterPro" id="IPR001451">
    <property type="entry name" value="Hexapep"/>
</dbReference>
<dbReference type="KEGG" id="flh:EJ997_09290"/>
<proteinExistence type="inferred from homology"/>
<dbReference type="Gene3D" id="2.160.10.10">
    <property type="entry name" value="Hexapeptide repeat proteins"/>
    <property type="match status" value="1"/>
</dbReference>
<dbReference type="CDD" id="cd03357">
    <property type="entry name" value="LbH_MAT_GAT"/>
    <property type="match status" value="1"/>
</dbReference>
<keyword evidence="2 5" id="KW-0808">Transferase</keyword>
<sequence length="206" mass="22452">MESHRESFNVRRMLDGELYIFDEHNEALQRKAQDLVREFNACADPGRSDEILTELLGSRGESCTMMPTIGFDYGWNTFAGENFYANMGLIVLDVVPVTIGDNCFFGPRVTLATASHPIAPGPRAEGLEFGKSITIGNNVWLGAHVVVNPGVTIGDNAVIGSSSVVTKDIPAGVVAAGNPCRVIRRIEPAEVKAWEEKVEDYRKARG</sequence>